<dbReference type="FunFam" id="2.30.30.790:FF:000001">
    <property type="entry name" value="50S ribosomal protein L19"/>
    <property type="match status" value="1"/>
</dbReference>
<dbReference type="GO" id="GO:0022625">
    <property type="term" value="C:cytosolic large ribosomal subunit"/>
    <property type="evidence" value="ECO:0007669"/>
    <property type="project" value="TreeGrafter"/>
</dbReference>
<dbReference type="EMBL" id="DSEC01000570">
    <property type="protein sequence ID" value="HER44371.1"/>
    <property type="molecule type" value="Genomic_DNA"/>
</dbReference>
<evidence type="ECO:0000256" key="6">
    <source>
        <dbReference type="RuleBase" id="RU000559"/>
    </source>
</evidence>
<dbReference type="SUPFAM" id="SSF50104">
    <property type="entry name" value="Translation proteins SH3-like domain"/>
    <property type="match status" value="1"/>
</dbReference>
<reference evidence="7" key="1">
    <citation type="journal article" date="2020" name="mSystems">
        <title>Genome- and Community-Level Interaction Insights into Carbon Utilization and Element Cycling Functions of Hydrothermarchaeota in Hydrothermal Sediment.</title>
        <authorList>
            <person name="Zhou Z."/>
            <person name="Liu Y."/>
            <person name="Xu W."/>
            <person name="Pan J."/>
            <person name="Luo Z.H."/>
            <person name="Li M."/>
        </authorList>
    </citation>
    <scope>NUCLEOTIDE SEQUENCE [LARGE SCALE GENOMIC DNA]</scope>
    <source>
        <strain evidence="7">SpSt-1233</strain>
    </source>
</reference>
<dbReference type="PANTHER" id="PTHR15680:SF9">
    <property type="entry name" value="LARGE RIBOSOMAL SUBUNIT PROTEIN BL19M"/>
    <property type="match status" value="1"/>
</dbReference>
<keyword evidence="2 5" id="KW-0689">Ribosomal protein</keyword>
<sequence length="115" mass="13051">MDIMEQISARKMKESVPEFSIGDTVRVDVKVVEGGRERVQAFQGTVIQRRGAGIRESFTVRKVSQGVGVERIFPLHSPNVSTIKVIRRGKVRRAKLFYLRKLKGKAARIAEKTER</sequence>
<organism evidence="7">
    <name type="scientific">Eiseniibacteriota bacterium</name>
    <dbReference type="NCBI Taxonomy" id="2212470"/>
    <lineage>
        <taxon>Bacteria</taxon>
        <taxon>Candidatus Eiseniibacteriota</taxon>
    </lineage>
</organism>
<evidence type="ECO:0000256" key="2">
    <source>
        <dbReference type="ARBA" id="ARBA00022980"/>
    </source>
</evidence>
<evidence type="ECO:0000256" key="4">
    <source>
        <dbReference type="ARBA" id="ARBA00035171"/>
    </source>
</evidence>
<accession>A0A7V2F547</accession>
<dbReference type="PIRSF" id="PIRSF002191">
    <property type="entry name" value="Ribosomal_L19"/>
    <property type="match status" value="1"/>
</dbReference>
<dbReference type="HAMAP" id="MF_00402">
    <property type="entry name" value="Ribosomal_bL19"/>
    <property type="match status" value="1"/>
</dbReference>
<comment type="function">
    <text evidence="5 6">This protein is located at the 30S-50S ribosomal subunit interface and may play a role in the structure and function of the aminoacyl-tRNA binding site.</text>
</comment>
<name>A0A7V2F547_UNCEI</name>
<keyword evidence="3 5" id="KW-0687">Ribonucleoprotein</keyword>
<dbReference type="GO" id="GO:0006412">
    <property type="term" value="P:translation"/>
    <property type="evidence" value="ECO:0007669"/>
    <property type="project" value="UniProtKB-UniRule"/>
</dbReference>
<proteinExistence type="inferred from homology"/>
<evidence type="ECO:0000313" key="7">
    <source>
        <dbReference type="EMBL" id="HER44371.1"/>
    </source>
</evidence>
<dbReference type="Proteomes" id="UP000886069">
    <property type="component" value="Unassembled WGS sequence"/>
</dbReference>
<dbReference type="InterPro" id="IPR008991">
    <property type="entry name" value="Translation_prot_SH3-like_sf"/>
</dbReference>
<gene>
    <name evidence="5" type="primary">rplS</name>
    <name evidence="7" type="ORF">ENO08_07925</name>
</gene>
<dbReference type="PROSITE" id="PS01015">
    <property type="entry name" value="RIBOSOMAL_L19"/>
    <property type="match status" value="1"/>
</dbReference>
<evidence type="ECO:0000256" key="3">
    <source>
        <dbReference type="ARBA" id="ARBA00023274"/>
    </source>
</evidence>
<dbReference type="PRINTS" id="PR00061">
    <property type="entry name" value="RIBOSOMALL19"/>
</dbReference>
<protein>
    <recommendedName>
        <fullName evidence="4 5">Large ribosomal subunit protein bL19</fullName>
    </recommendedName>
</protein>
<dbReference type="InterPro" id="IPR001857">
    <property type="entry name" value="Ribosomal_bL19"/>
</dbReference>
<comment type="caution">
    <text evidence="7">The sequence shown here is derived from an EMBL/GenBank/DDBJ whole genome shotgun (WGS) entry which is preliminary data.</text>
</comment>
<dbReference type="PANTHER" id="PTHR15680">
    <property type="entry name" value="RIBOSOMAL PROTEIN L19"/>
    <property type="match status" value="1"/>
</dbReference>
<dbReference type="InterPro" id="IPR018257">
    <property type="entry name" value="Ribosomal_bL19_CS"/>
</dbReference>
<dbReference type="AlphaFoldDB" id="A0A7V2F547"/>
<evidence type="ECO:0000256" key="5">
    <source>
        <dbReference type="HAMAP-Rule" id="MF_00402"/>
    </source>
</evidence>
<dbReference type="NCBIfam" id="TIGR01024">
    <property type="entry name" value="rplS_bact"/>
    <property type="match status" value="1"/>
</dbReference>
<comment type="similarity">
    <text evidence="1 5 6">Belongs to the bacterial ribosomal protein bL19 family.</text>
</comment>
<dbReference type="Pfam" id="PF01245">
    <property type="entry name" value="Ribosomal_L19"/>
    <property type="match status" value="1"/>
</dbReference>
<evidence type="ECO:0000256" key="1">
    <source>
        <dbReference type="ARBA" id="ARBA00005781"/>
    </source>
</evidence>
<dbReference type="InterPro" id="IPR038657">
    <property type="entry name" value="Ribosomal_bL19_sf"/>
</dbReference>
<dbReference type="Gene3D" id="2.30.30.790">
    <property type="match status" value="1"/>
</dbReference>
<dbReference type="GO" id="GO:0003735">
    <property type="term" value="F:structural constituent of ribosome"/>
    <property type="evidence" value="ECO:0007669"/>
    <property type="project" value="InterPro"/>
</dbReference>